<feature type="domain" description="Porin" evidence="12">
    <location>
        <begin position="10"/>
        <end position="337"/>
    </location>
</feature>
<dbReference type="Pfam" id="PF13609">
    <property type="entry name" value="Porin_4"/>
    <property type="match status" value="1"/>
</dbReference>
<evidence type="ECO:0000256" key="11">
    <source>
        <dbReference type="SAM" id="SignalP"/>
    </source>
</evidence>
<comment type="subunit">
    <text evidence="2">Homotrimer.</text>
</comment>
<sequence length="367" mass="38960">MRKTLLGVGATAGCLLSLGAHAQGSVTLYGIVDVGIQYVDNAGGHAQTQEASGMFNGNRFGLKGVEDLGGNWHALFQLENGFNTNNGTFGQGTSASGTTQAVTRMFGRQSWVGLQSPWATISLGRQYDFFYDNLAPIAASNYVGSFMHRPGTANAIFGNNGSTTDFDRIGGVRVDNSAKLTSAPIGGFTLGAMYGFGGQAGAFSNGSTQSFGAKYANGGLLAGAVYTNYKENNAASSYQTYGGGARYQFGPVRIAGLYTNARWSATGDRVDTIEFGGQYRITPSLAVAAGYFYSKPNNESTNVIMKGTRNQVGFMTDYSLSKTTDIYATVDYQRAKHGYAAQIYSLTPTDAKTNHQLMIGAGLQHFF</sequence>
<keyword evidence="9" id="KW-0472">Membrane</keyword>
<evidence type="ECO:0000259" key="12">
    <source>
        <dbReference type="Pfam" id="PF13609"/>
    </source>
</evidence>
<keyword evidence="8" id="KW-0626">Porin</keyword>
<accession>A0A158CD73</accession>
<dbReference type="GO" id="GO:0006811">
    <property type="term" value="P:monoatomic ion transport"/>
    <property type="evidence" value="ECO:0007669"/>
    <property type="project" value="UniProtKB-KW"/>
</dbReference>
<dbReference type="GO" id="GO:0009279">
    <property type="term" value="C:cell outer membrane"/>
    <property type="evidence" value="ECO:0007669"/>
    <property type="project" value="UniProtKB-SubCell"/>
</dbReference>
<keyword evidence="6 11" id="KW-0732">Signal</keyword>
<keyword evidence="5" id="KW-0812">Transmembrane</keyword>
<organism evidence="13 14">
    <name type="scientific">Caballeronia hypogeia</name>
    <dbReference type="NCBI Taxonomy" id="1777140"/>
    <lineage>
        <taxon>Bacteria</taxon>
        <taxon>Pseudomonadati</taxon>
        <taxon>Pseudomonadota</taxon>
        <taxon>Betaproteobacteria</taxon>
        <taxon>Burkholderiales</taxon>
        <taxon>Burkholderiaceae</taxon>
        <taxon>Caballeronia</taxon>
    </lineage>
</organism>
<keyword evidence="3" id="KW-0813">Transport</keyword>
<feature type="chain" id="PRO_5007622816" evidence="11">
    <location>
        <begin position="23"/>
        <end position="367"/>
    </location>
</feature>
<dbReference type="PANTHER" id="PTHR34501">
    <property type="entry name" value="PROTEIN YDDL-RELATED"/>
    <property type="match status" value="1"/>
</dbReference>
<keyword evidence="14" id="KW-1185">Reference proteome</keyword>
<dbReference type="CDD" id="cd00342">
    <property type="entry name" value="gram_neg_porins"/>
    <property type="match status" value="1"/>
</dbReference>
<dbReference type="PANTHER" id="PTHR34501:SF9">
    <property type="entry name" value="MAJOR OUTER MEMBRANE PROTEIN P.IA"/>
    <property type="match status" value="1"/>
</dbReference>
<dbReference type="InterPro" id="IPR023614">
    <property type="entry name" value="Porin_dom_sf"/>
</dbReference>
<comment type="subcellular location">
    <subcellularLocation>
        <location evidence="1">Cell outer membrane</location>
        <topology evidence="1">Multi-pass membrane protein</topology>
    </subcellularLocation>
</comment>
<evidence type="ECO:0000256" key="10">
    <source>
        <dbReference type="ARBA" id="ARBA00023237"/>
    </source>
</evidence>
<dbReference type="GO" id="GO:0015288">
    <property type="term" value="F:porin activity"/>
    <property type="evidence" value="ECO:0007669"/>
    <property type="project" value="UniProtKB-KW"/>
</dbReference>
<evidence type="ECO:0000256" key="5">
    <source>
        <dbReference type="ARBA" id="ARBA00022692"/>
    </source>
</evidence>
<keyword evidence="7" id="KW-0406">Ion transport</keyword>
<evidence type="ECO:0000256" key="6">
    <source>
        <dbReference type="ARBA" id="ARBA00022729"/>
    </source>
</evidence>
<evidence type="ECO:0000256" key="7">
    <source>
        <dbReference type="ARBA" id="ARBA00023065"/>
    </source>
</evidence>
<comment type="caution">
    <text evidence="13">The sequence shown here is derived from an EMBL/GenBank/DDBJ whole genome shotgun (WGS) entry which is preliminary data.</text>
</comment>
<evidence type="ECO:0000256" key="1">
    <source>
        <dbReference type="ARBA" id="ARBA00004571"/>
    </source>
</evidence>
<evidence type="ECO:0000313" key="14">
    <source>
        <dbReference type="Proteomes" id="UP000054851"/>
    </source>
</evidence>
<evidence type="ECO:0000256" key="8">
    <source>
        <dbReference type="ARBA" id="ARBA00023114"/>
    </source>
</evidence>
<evidence type="ECO:0000256" key="4">
    <source>
        <dbReference type="ARBA" id="ARBA00022452"/>
    </source>
</evidence>
<name>A0A158CD73_9BURK</name>
<dbReference type="InterPro" id="IPR033900">
    <property type="entry name" value="Gram_neg_porin_domain"/>
</dbReference>
<dbReference type="EMBL" id="FCOA02000020">
    <property type="protein sequence ID" value="SAK79856.1"/>
    <property type="molecule type" value="Genomic_DNA"/>
</dbReference>
<gene>
    <name evidence="13" type="ORF">AWB79_05110</name>
</gene>
<evidence type="ECO:0000256" key="9">
    <source>
        <dbReference type="ARBA" id="ARBA00023136"/>
    </source>
</evidence>
<dbReference type="Proteomes" id="UP000054851">
    <property type="component" value="Unassembled WGS sequence"/>
</dbReference>
<dbReference type="GO" id="GO:0046930">
    <property type="term" value="C:pore complex"/>
    <property type="evidence" value="ECO:0007669"/>
    <property type="project" value="UniProtKB-KW"/>
</dbReference>
<evidence type="ECO:0000256" key="2">
    <source>
        <dbReference type="ARBA" id="ARBA00011233"/>
    </source>
</evidence>
<feature type="signal peptide" evidence="11">
    <location>
        <begin position="1"/>
        <end position="22"/>
    </location>
</feature>
<reference evidence="13" key="1">
    <citation type="submission" date="2016-01" db="EMBL/GenBank/DDBJ databases">
        <authorList>
            <person name="Peeters C."/>
        </authorList>
    </citation>
    <scope>NUCLEOTIDE SEQUENCE</scope>
    <source>
        <strain evidence="13">LMG 29322</strain>
    </source>
</reference>
<evidence type="ECO:0000256" key="3">
    <source>
        <dbReference type="ARBA" id="ARBA00022448"/>
    </source>
</evidence>
<protein>
    <submittedName>
        <fullName evidence="13">Outer membrane protein (Porin)-like protein</fullName>
    </submittedName>
</protein>
<dbReference type="SUPFAM" id="SSF56935">
    <property type="entry name" value="Porins"/>
    <property type="match status" value="1"/>
</dbReference>
<keyword evidence="10" id="KW-0998">Cell outer membrane</keyword>
<dbReference type="Gene3D" id="2.40.160.10">
    <property type="entry name" value="Porin"/>
    <property type="match status" value="1"/>
</dbReference>
<dbReference type="RefSeq" id="WP_061170190.1">
    <property type="nucleotide sequence ID" value="NZ_FCOA02000020.1"/>
</dbReference>
<dbReference type="AlphaFoldDB" id="A0A158CD73"/>
<dbReference type="STRING" id="1777140.AWB79_05110"/>
<dbReference type="OrthoDB" id="8982743at2"/>
<dbReference type="InterPro" id="IPR050298">
    <property type="entry name" value="Gram-neg_bact_OMP"/>
</dbReference>
<keyword evidence="4" id="KW-1134">Transmembrane beta strand</keyword>
<evidence type="ECO:0000313" key="13">
    <source>
        <dbReference type="EMBL" id="SAK79856.1"/>
    </source>
</evidence>
<proteinExistence type="predicted"/>